<evidence type="ECO:0000256" key="4">
    <source>
        <dbReference type="ARBA" id="ARBA00022881"/>
    </source>
</evidence>
<dbReference type="Proteomes" id="UP000517315">
    <property type="component" value="Unassembled WGS sequence"/>
</dbReference>
<evidence type="ECO:0000256" key="1">
    <source>
        <dbReference type="ARBA" id="ARBA00022490"/>
    </source>
</evidence>
<dbReference type="PROSITE" id="PS50164">
    <property type="entry name" value="GIY_YIG"/>
    <property type="match status" value="1"/>
</dbReference>
<dbReference type="PANTHER" id="PTHR30562:SF1">
    <property type="entry name" value="UVRABC SYSTEM PROTEIN C"/>
    <property type="match status" value="1"/>
</dbReference>
<dbReference type="CDD" id="cd10434">
    <property type="entry name" value="GIY-YIG_UvrC_Cho"/>
    <property type="match status" value="1"/>
</dbReference>
<dbReference type="Gene3D" id="3.30.420.340">
    <property type="entry name" value="UvrC, RNAse H endonuclease domain"/>
    <property type="match status" value="1"/>
</dbReference>
<dbReference type="SMART" id="SM00465">
    <property type="entry name" value="GIYc"/>
    <property type="match status" value="1"/>
</dbReference>
<keyword evidence="6" id="KW-0742">SOS response</keyword>
<evidence type="ECO:0000256" key="3">
    <source>
        <dbReference type="ARBA" id="ARBA00022769"/>
    </source>
</evidence>
<dbReference type="SUPFAM" id="SSF47781">
    <property type="entry name" value="RuvA domain 2-like"/>
    <property type="match status" value="1"/>
</dbReference>
<evidence type="ECO:0000259" key="9">
    <source>
        <dbReference type="PROSITE" id="PS50164"/>
    </source>
</evidence>
<feature type="coiled-coil region" evidence="7">
    <location>
        <begin position="192"/>
        <end position="219"/>
    </location>
</feature>
<organism evidence="11 12">
    <name type="scientific">Bacillus aerius</name>
    <dbReference type="NCBI Taxonomy" id="293388"/>
    <lineage>
        <taxon>Bacteria</taxon>
        <taxon>Bacillati</taxon>
        <taxon>Bacillota</taxon>
        <taxon>Bacilli</taxon>
        <taxon>Bacillales</taxon>
        <taxon>Bacillaceae</taxon>
        <taxon>Bacillus</taxon>
    </lineage>
</organism>
<dbReference type="RefSeq" id="WP_046344170.1">
    <property type="nucleotide sequence ID" value="NZ_JACJIG010000003.1"/>
</dbReference>
<reference evidence="11 12" key="1">
    <citation type="submission" date="2020-08" db="EMBL/GenBank/DDBJ databases">
        <title>Functional genomics of gut bacteria from endangered species of beetles.</title>
        <authorList>
            <person name="Carlos-Shanley C."/>
        </authorList>
    </citation>
    <scope>NUCLEOTIDE SEQUENCE [LARGE SCALE GENOMIC DNA]</scope>
    <source>
        <strain evidence="11 12">S00152</strain>
    </source>
</reference>
<dbReference type="InterPro" id="IPR038476">
    <property type="entry name" value="UvrC_RNase_H_dom_sf"/>
</dbReference>
<evidence type="ECO:0000256" key="2">
    <source>
        <dbReference type="ARBA" id="ARBA00022763"/>
    </source>
</evidence>
<dbReference type="InterPro" id="IPR050066">
    <property type="entry name" value="UvrABC_protein_C"/>
</dbReference>
<keyword evidence="3 6" id="KW-0228">DNA excision</keyword>
<evidence type="ECO:0000256" key="7">
    <source>
        <dbReference type="SAM" id="Coils"/>
    </source>
</evidence>
<keyword evidence="7" id="KW-0175">Coiled coil</keyword>
<dbReference type="InterPro" id="IPR035901">
    <property type="entry name" value="GIY-YIG_endonuc_sf"/>
</dbReference>
<comment type="subunit">
    <text evidence="6">Interacts with UvrB in an incision complex.</text>
</comment>
<evidence type="ECO:0000313" key="12">
    <source>
        <dbReference type="Proteomes" id="UP000517315"/>
    </source>
</evidence>
<evidence type="ECO:0000256" key="5">
    <source>
        <dbReference type="ARBA" id="ARBA00023204"/>
    </source>
</evidence>
<feature type="domain" description="UvrC family homology region profile" evidence="10">
    <location>
        <begin position="247"/>
        <end position="466"/>
    </location>
</feature>
<dbReference type="PROSITE" id="PS50165">
    <property type="entry name" value="UVRC"/>
    <property type="match status" value="1"/>
</dbReference>
<dbReference type="SUPFAM" id="SSF82771">
    <property type="entry name" value="GIY-YIG endonuclease"/>
    <property type="match status" value="1"/>
</dbReference>
<keyword evidence="4 6" id="KW-0267">Excision nuclease</keyword>
<comment type="subcellular location">
    <subcellularLocation>
        <location evidence="6">Cytoplasm</location>
    </subcellularLocation>
</comment>
<feature type="domain" description="GIY-YIG" evidence="9">
    <location>
        <begin position="14"/>
        <end position="91"/>
    </location>
</feature>
<keyword evidence="2 6" id="KW-0227">DNA damage</keyword>
<comment type="similarity">
    <text evidence="6">Belongs to the UvrC family.</text>
</comment>
<protein>
    <recommendedName>
        <fullName evidence="6">UvrABC system protein C</fullName>
        <shortName evidence="6">Protein UvrC</shortName>
    </recommendedName>
    <alternativeName>
        <fullName evidence="6">Excinuclease ABC subunit C</fullName>
    </alternativeName>
</protein>
<dbReference type="PANTHER" id="PTHR30562">
    <property type="entry name" value="UVRC/OXIDOREDUCTASE"/>
    <property type="match status" value="1"/>
</dbReference>
<evidence type="ECO:0000259" key="10">
    <source>
        <dbReference type="PROSITE" id="PS50165"/>
    </source>
</evidence>
<dbReference type="NCBIfam" id="NF001824">
    <property type="entry name" value="PRK00558.1-5"/>
    <property type="match status" value="1"/>
</dbReference>
<proteinExistence type="inferred from homology"/>
<dbReference type="Pfam" id="PF08459">
    <property type="entry name" value="UvrC_RNaseH_dom"/>
    <property type="match status" value="1"/>
</dbReference>
<gene>
    <name evidence="6" type="primary">uvrC</name>
    <name evidence="11" type="ORF">HNP39_002241</name>
</gene>
<dbReference type="PROSITE" id="PS50151">
    <property type="entry name" value="UVR"/>
    <property type="match status" value="1"/>
</dbReference>
<dbReference type="InterPro" id="IPR001162">
    <property type="entry name" value="UvrC_RNase_H_dom"/>
</dbReference>
<dbReference type="SUPFAM" id="SSF46600">
    <property type="entry name" value="C-terminal UvrC-binding domain of UvrB"/>
    <property type="match status" value="1"/>
</dbReference>
<dbReference type="InterPro" id="IPR000305">
    <property type="entry name" value="GIY-YIG_endonuc"/>
</dbReference>
<dbReference type="InterPro" id="IPR036876">
    <property type="entry name" value="UVR_dom_sf"/>
</dbReference>
<evidence type="ECO:0000256" key="6">
    <source>
        <dbReference type="HAMAP-Rule" id="MF_00203"/>
    </source>
</evidence>
<dbReference type="Gene3D" id="4.10.860.10">
    <property type="entry name" value="UVR domain"/>
    <property type="match status" value="1"/>
</dbReference>
<dbReference type="EMBL" id="JACJIG010000003">
    <property type="protein sequence ID" value="MBA8918500.1"/>
    <property type="molecule type" value="Genomic_DNA"/>
</dbReference>
<dbReference type="InterPro" id="IPR010994">
    <property type="entry name" value="RuvA_2-like"/>
</dbReference>
<keyword evidence="12" id="KW-1185">Reference proteome</keyword>
<feature type="domain" description="UVR" evidence="8">
    <location>
        <begin position="196"/>
        <end position="231"/>
    </location>
</feature>
<keyword evidence="1 6" id="KW-0963">Cytoplasm</keyword>
<dbReference type="HAMAP" id="MF_00203">
    <property type="entry name" value="UvrC"/>
    <property type="match status" value="1"/>
</dbReference>
<name>A0ABR6B2Z5_9BACI</name>
<dbReference type="Gene3D" id="3.40.1440.10">
    <property type="entry name" value="GIY-YIG endonuclease"/>
    <property type="match status" value="1"/>
</dbReference>
<dbReference type="Pfam" id="PF22920">
    <property type="entry name" value="UvrC_RNaseH"/>
    <property type="match status" value="1"/>
</dbReference>
<comment type="caution">
    <text evidence="11">The sequence shown here is derived from an EMBL/GenBank/DDBJ whole genome shotgun (WGS) entry which is preliminary data.</text>
</comment>
<dbReference type="Pfam" id="PF14520">
    <property type="entry name" value="HHH_5"/>
    <property type="match status" value="1"/>
</dbReference>
<dbReference type="Gene3D" id="1.10.150.20">
    <property type="entry name" value="5' to 3' exonuclease, C-terminal subdomain"/>
    <property type="match status" value="1"/>
</dbReference>
<accession>A0ABR6B2Z5</accession>
<dbReference type="InterPro" id="IPR047296">
    <property type="entry name" value="GIY-YIG_UvrC_Cho"/>
</dbReference>
<evidence type="ECO:0000313" key="11">
    <source>
        <dbReference type="EMBL" id="MBA8918500.1"/>
    </source>
</evidence>
<keyword evidence="5 6" id="KW-0234">DNA repair</keyword>
<dbReference type="Pfam" id="PF02151">
    <property type="entry name" value="UVR"/>
    <property type="match status" value="1"/>
</dbReference>
<dbReference type="InterPro" id="IPR001943">
    <property type="entry name" value="UVR_dom"/>
</dbReference>
<dbReference type="InterPro" id="IPR004791">
    <property type="entry name" value="UvrC"/>
</dbReference>
<comment type="function">
    <text evidence="6">The UvrABC repair system catalyzes the recognition and processing of DNA lesions. UvrC both incises the 5' and 3' sides of the lesion. The N-terminal half is responsible for the 3' incision and the C-terminal half is responsible for the 5' incision.</text>
</comment>
<dbReference type="Pfam" id="PF01541">
    <property type="entry name" value="GIY-YIG"/>
    <property type="match status" value="1"/>
</dbReference>
<sequence length="590" mass="68472">MNKLIKEKLSVLPDQPGCYLMKDRQNTIIYVGKAKVLKNRVRSYFTGSHDAKTQRLVSEIEDFEYIVTSSNIEALILELNLIKKYDPKYNVMLKDDKTYPFIKITNERHPKLIVTRNVKKDKGKYFGPYPNVQAARETKKLLDRLYPLRKCATLPDRVCLYYHLGQCLAPCVYDISEETNKQLVDEITRFLNGGHQQIKKELTEKMQEAAEQLEFERAKELRDQIAYIDSTMEKQKMTMSDLSDRDVFAYAYDKGWMCVQVFFIRQGKLIERDVSLFPMYQDPEEEFLTFMGQFYEKNNHFLPKEILVPDSVDQELIEQLLETNVHQPKKGKKKDLLLLAHQNAKIALKEKFSLIERDEERTIGAVKQLGDALNIYMPYRIEAFDNSNIQGADPVSAMVVFQDGKPYKKEYRKYKIKTVEGPDDYASMREVIRRRYTRVLKDELPLPDLILIDGGKGQINAAIDVLENELNLSVPVAGLVKDEKHRTSNLMMGDTLEIVALERNSQAFYLLQRIQDEVHRFAISFHRQLRGKNAFQSILDDVPGIGEKRKKQLLKHFGSVKKMKEASIQDFQDAGIPKQTAELLMEALKK</sequence>
<dbReference type="NCBIfam" id="TIGR00194">
    <property type="entry name" value="uvrC"/>
    <property type="match status" value="1"/>
</dbReference>
<evidence type="ECO:0000259" key="8">
    <source>
        <dbReference type="PROSITE" id="PS50151"/>
    </source>
</evidence>